<keyword evidence="4 7" id="KW-0863">Zinc-finger</keyword>
<keyword evidence="13" id="KW-1185">Reference proteome</keyword>
<evidence type="ECO:0000256" key="1">
    <source>
        <dbReference type="ARBA" id="ARBA00004123"/>
    </source>
</evidence>
<dbReference type="OrthoDB" id="196607at2759"/>
<evidence type="ECO:0000256" key="7">
    <source>
        <dbReference type="PROSITE-ProRule" id="PRU00047"/>
    </source>
</evidence>
<feature type="region of interest" description="Disordered" evidence="9">
    <location>
        <begin position="1"/>
        <end position="65"/>
    </location>
</feature>
<accession>A0A448Z2A2</accession>
<evidence type="ECO:0000256" key="4">
    <source>
        <dbReference type="ARBA" id="ARBA00022771"/>
    </source>
</evidence>
<reference evidence="12 13" key="1">
    <citation type="submission" date="2019-01" db="EMBL/GenBank/DDBJ databases">
        <authorList>
            <person name="Ferrante I. M."/>
        </authorList>
    </citation>
    <scope>NUCLEOTIDE SEQUENCE [LARGE SCALE GENOMIC DNA]</scope>
    <source>
        <strain evidence="12 13">B856</strain>
    </source>
</reference>
<dbReference type="AlphaFoldDB" id="A0A448Z2A2"/>
<evidence type="ECO:0000256" key="9">
    <source>
        <dbReference type="SAM" id="MobiDB-lite"/>
    </source>
</evidence>
<feature type="compositionally biased region" description="Basic and acidic residues" evidence="9">
    <location>
        <begin position="425"/>
        <end position="438"/>
    </location>
</feature>
<dbReference type="SMART" id="SM00360">
    <property type="entry name" value="RRM"/>
    <property type="match status" value="1"/>
</dbReference>
<keyword evidence="5" id="KW-0862">Zinc</keyword>
<organism evidence="12 13">
    <name type="scientific">Pseudo-nitzschia multistriata</name>
    <dbReference type="NCBI Taxonomy" id="183589"/>
    <lineage>
        <taxon>Eukaryota</taxon>
        <taxon>Sar</taxon>
        <taxon>Stramenopiles</taxon>
        <taxon>Ochrophyta</taxon>
        <taxon>Bacillariophyta</taxon>
        <taxon>Bacillariophyceae</taxon>
        <taxon>Bacillariophycidae</taxon>
        <taxon>Bacillariales</taxon>
        <taxon>Bacillariaceae</taxon>
        <taxon>Pseudo-nitzschia</taxon>
    </lineage>
</organism>
<dbReference type="GO" id="GO:0071037">
    <property type="term" value="P:nuclear polyadenylation-dependent snRNA catabolic process"/>
    <property type="evidence" value="ECO:0007669"/>
    <property type="project" value="TreeGrafter"/>
</dbReference>
<dbReference type="CDD" id="cd00590">
    <property type="entry name" value="RRM_SF"/>
    <property type="match status" value="1"/>
</dbReference>
<dbReference type="GO" id="GO:0071039">
    <property type="term" value="P:nuclear polyadenylation-dependent CUT catabolic process"/>
    <property type="evidence" value="ECO:0007669"/>
    <property type="project" value="TreeGrafter"/>
</dbReference>
<dbReference type="InterPro" id="IPR036875">
    <property type="entry name" value="Znf_CCHC_sf"/>
</dbReference>
<dbReference type="GO" id="GO:0003723">
    <property type="term" value="F:RNA binding"/>
    <property type="evidence" value="ECO:0007669"/>
    <property type="project" value="UniProtKB-UniRule"/>
</dbReference>
<feature type="domain" description="CCHC-type" evidence="11">
    <location>
        <begin position="266"/>
        <end position="281"/>
    </location>
</feature>
<dbReference type="InterPro" id="IPR012677">
    <property type="entry name" value="Nucleotide-bd_a/b_plait_sf"/>
</dbReference>
<keyword evidence="6" id="KW-0539">Nucleus</keyword>
<dbReference type="PANTHER" id="PTHR46543">
    <property type="entry name" value="ZINC FINGER CCHC DOMAIN-CONTAINING PROTEIN 7"/>
    <property type="match status" value="1"/>
</dbReference>
<evidence type="ECO:0000256" key="3">
    <source>
        <dbReference type="ARBA" id="ARBA00022737"/>
    </source>
</evidence>
<keyword evidence="2" id="KW-0479">Metal-binding</keyword>
<feature type="compositionally biased region" description="Basic residues" evidence="9">
    <location>
        <begin position="144"/>
        <end position="158"/>
    </location>
</feature>
<dbReference type="SUPFAM" id="SSF54928">
    <property type="entry name" value="RNA-binding domain, RBD"/>
    <property type="match status" value="1"/>
</dbReference>
<dbReference type="GO" id="GO:0031499">
    <property type="term" value="C:TRAMP complex"/>
    <property type="evidence" value="ECO:0007669"/>
    <property type="project" value="TreeGrafter"/>
</dbReference>
<feature type="domain" description="CCHC-type" evidence="11">
    <location>
        <begin position="385"/>
        <end position="398"/>
    </location>
</feature>
<dbReference type="Pfam" id="PF00076">
    <property type="entry name" value="RRM_1"/>
    <property type="match status" value="1"/>
</dbReference>
<comment type="subcellular location">
    <subcellularLocation>
        <location evidence="1">Nucleus</location>
    </subcellularLocation>
</comment>
<dbReference type="InterPro" id="IPR035979">
    <property type="entry name" value="RBD_domain_sf"/>
</dbReference>
<dbReference type="Gene3D" id="4.10.60.10">
    <property type="entry name" value="Zinc finger, CCHC-type"/>
    <property type="match status" value="3"/>
</dbReference>
<evidence type="ECO:0000256" key="5">
    <source>
        <dbReference type="ARBA" id="ARBA00022833"/>
    </source>
</evidence>
<dbReference type="Proteomes" id="UP000291116">
    <property type="component" value="Unassembled WGS sequence"/>
</dbReference>
<feature type="region of interest" description="Disordered" evidence="9">
    <location>
        <begin position="425"/>
        <end position="473"/>
    </location>
</feature>
<dbReference type="GO" id="GO:0071031">
    <property type="term" value="P:nuclear mRNA surveillance of mRNA 3'-end processing"/>
    <property type="evidence" value="ECO:0007669"/>
    <property type="project" value="TreeGrafter"/>
</dbReference>
<dbReference type="Gene3D" id="3.30.70.330">
    <property type="match status" value="1"/>
</dbReference>
<evidence type="ECO:0000313" key="12">
    <source>
        <dbReference type="EMBL" id="VEU36227.1"/>
    </source>
</evidence>
<dbReference type="GO" id="GO:0071035">
    <property type="term" value="P:nuclear polyadenylation-dependent rRNA catabolic process"/>
    <property type="evidence" value="ECO:0007669"/>
    <property type="project" value="TreeGrafter"/>
</dbReference>
<name>A0A448Z2A2_9STRA</name>
<protein>
    <submittedName>
        <fullName evidence="12">Uncharacterized protein</fullName>
    </submittedName>
</protein>
<feature type="domain" description="CCHC-type" evidence="11">
    <location>
        <begin position="307"/>
        <end position="320"/>
    </location>
</feature>
<dbReference type="GO" id="GO:0008270">
    <property type="term" value="F:zinc ion binding"/>
    <property type="evidence" value="ECO:0007669"/>
    <property type="project" value="UniProtKB-KW"/>
</dbReference>
<evidence type="ECO:0000259" key="10">
    <source>
        <dbReference type="PROSITE" id="PS50102"/>
    </source>
</evidence>
<dbReference type="Pfam" id="PF00098">
    <property type="entry name" value="zf-CCHC"/>
    <property type="match status" value="2"/>
</dbReference>
<evidence type="ECO:0000256" key="6">
    <source>
        <dbReference type="ARBA" id="ARBA00023242"/>
    </source>
</evidence>
<gene>
    <name evidence="12" type="ORF">PSNMU_V1.4_AUG-EV-PASAV3_0030130</name>
</gene>
<feature type="domain" description="RRM" evidence="10">
    <location>
        <begin position="159"/>
        <end position="238"/>
    </location>
</feature>
<feature type="region of interest" description="Disordered" evidence="9">
    <location>
        <begin position="124"/>
        <end position="158"/>
    </location>
</feature>
<evidence type="ECO:0000256" key="2">
    <source>
        <dbReference type="ARBA" id="ARBA00022723"/>
    </source>
</evidence>
<dbReference type="InterPro" id="IPR000504">
    <property type="entry name" value="RRM_dom"/>
</dbReference>
<dbReference type="SMART" id="SM00343">
    <property type="entry name" value="ZnF_C2HC"/>
    <property type="match status" value="5"/>
</dbReference>
<feature type="compositionally biased region" description="Basic and acidic residues" evidence="9">
    <location>
        <begin position="35"/>
        <end position="53"/>
    </location>
</feature>
<dbReference type="PROSITE" id="PS50102">
    <property type="entry name" value="RRM"/>
    <property type="match status" value="1"/>
</dbReference>
<evidence type="ECO:0000256" key="8">
    <source>
        <dbReference type="PROSITE-ProRule" id="PRU00176"/>
    </source>
</evidence>
<dbReference type="GO" id="GO:0071038">
    <property type="term" value="P:TRAMP-dependent tRNA surveillance pathway"/>
    <property type="evidence" value="ECO:0007669"/>
    <property type="project" value="TreeGrafter"/>
</dbReference>
<evidence type="ECO:0000313" key="13">
    <source>
        <dbReference type="Proteomes" id="UP000291116"/>
    </source>
</evidence>
<evidence type="ECO:0000259" key="11">
    <source>
        <dbReference type="PROSITE" id="PS50158"/>
    </source>
</evidence>
<dbReference type="EMBL" id="CAACVS010000081">
    <property type="protein sequence ID" value="VEU36227.1"/>
    <property type="molecule type" value="Genomic_DNA"/>
</dbReference>
<dbReference type="GO" id="GO:0071036">
    <property type="term" value="P:nuclear polyadenylation-dependent snoRNA catabolic process"/>
    <property type="evidence" value="ECO:0007669"/>
    <property type="project" value="TreeGrafter"/>
</dbReference>
<dbReference type="InterPro" id="IPR051644">
    <property type="entry name" value="TRAMP_AT-DNA-binding"/>
</dbReference>
<proteinExistence type="predicted"/>
<dbReference type="PROSITE" id="PS50158">
    <property type="entry name" value="ZF_CCHC"/>
    <property type="match status" value="3"/>
</dbReference>
<sequence>MTTKKPRRSTESDGDSMFESDSSAAAEQETKRRRLNNDSKPRSDETKGGDEHIPGSIETNRTVDPALLEHAKQRLSKFAARLFDPNRKRGLVEAPAIIPLNDEILKAFGNREKHKYKEEVDHTIADEDEEGNDKGTTKKVAATKGKRSAPKKKEHVSTHKVKITNLNYRTTEEMLQSACLRFGDLTEVVMICDNPSSDSIHNSGTAYVTFDTEEGAKSCQERLKSLHGRDLRVSLALARSKKNTSGKPSGGSLLNNQSTKDISTVCFRCGEVGHREADCPNPRKPKPCPLCGMTDHDFRSCRKKQVCFNCGQPGHISRDCTMRRGLPRRMVCGTCFQSGHHRLQCHLQGPAPYVISDAICMDSGKRGRFLTKELKWFYGLQGMSCFNCGAQGHSGYDCNRPTLYHCINNPDQALQEIQRAEADSIAEELERERREQREKRGRGRNHQKGNDNKNKKRRAKSSGPNRRDKRGYR</sequence>
<dbReference type="InterPro" id="IPR001878">
    <property type="entry name" value="Znf_CCHC"/>
</dbReference>
<keyword evidence="8" id="KW-0694">RNA-binding</keyword>
<dbReference type="SUPFAM" id="SSF57756">
    <property type="entry name" value="Retrovirus zinc finger-like domains"/>
    <property type="match status" value="3"/>
</dbReference>
<dbReference type="PANTHER" id="PTHR46543:SF1">
    <property type="entry name" value="ZINC FINGER CCHC DOMAIN-CONTAINING PROTEIN 7"/>
    <property type="match status" value="1"/>
</dbReference>
<keyword evidence="3" id="KW-0677">Repeat</keyword>